<accession>E0XW25</accession>
<sequence>MLFTFPSRYWYTIGRQGVLRLGGWSPHVQTGFHVSRPTRVQQTTDTHTGLSPSMAGLSRPFWLIVCWRWPGPRSLAATDGVSVDVLSSSY</sequence>
<name>E0XW25_9PROT</name>
<dbReference type="EMBL" id="GU474895">
    <property type="protein sequence ID" value="ADI18616.1"/>
    <property type="molecule type" value="Genomic_DNA"/>
</dbReference>
<evidence type="ECO:0000313" key="1">
    <source>
        <dbReference type="EMBL" id="ADI18616.1"/>
    </source>
</evidence>
<dbReference type="AlphaFoldDB" id="E0XW25"/>
<proteinExistence type="predicted"/>
<protein>
    <submittedName>
        <fullName evidence="1">Uncharacterized protein</fullName>
    </submittedName>
</protein>
<organism evidence="1">
    <name type="scientific">uncultured Rhodospirillales bacterium HF4000_24M03</name>
    <dbReference type="NCBI Taxonomy" id="710788"/>
    <lineage>
        <taxon>Bacteria</taxon>
        <taxon>Pseudomonadati</taxon>
        <taxon>Pseudomonadota</taxon>
        <taxon>Alphaproteobacteria</taxon>
        <taxon>Rhodospirillales</taxon>
        <taxon>environmental samples</taxon>
    </lineage>
</organism>
<reference evidence="1" key="1">
    <citation type="journal article" date="2011" name="Environ. Microbiol.">
        <title>Time-series analyses of Monterey Bay coastal microbial picoplankton using a 'genome proxy' microarray.</title>
        <authorList>
            <person name="Rich V.I."/>
            <person name="Pham V.D."/>
            <person name="Eppley J."/>
            <person name="Shi Y."/>
            <person name="DeLong E.F."/>
        </authorList>
    </citation>
    <scope>NUCLEOTIDE SEQUENCE</scope>
</reference>